<keyword evidence="4" id="KW-0788">Thiol protease</keyword>
<dbReference type="GO" id="GO:0016929">
    <property type="term" value="F:deSUMOylase activity"/>
    <property type="evidence" value="ECO:0007669"/>
    <property type="project" value="TreeGrafter"/>
</dbReference>
<proteinExistence type="inferred from homology"/>
<dbReference type="PROSITE" id="PS50600">
    <property type="entry name" value="ULP_PROTEASE"/>
    <property type="match status" value="1"/>
</dbReference>
<keyword evidence="3" id="KW-0378">Hydrolase</keyword>
<reference evidence="6 7" key="1">
    <citation type="submission" date="2016-05" db="EMBL/GenBank/DDBJ databases">
        <title>Comparative genomics of biotechnologically important yeasts.</title>
        <authorList>
            <consortium name="DOE Joint Genome Institute"/>
            <person name="Riley R."/>
            <person name="Haridas S."/>
            <person name="Wolfe K.H."/>
            <person name="Lopes M.R."/>
            <person name="Hittinger C.T."/>
            <person name="Goker M."/>
            <person name="Salamov A."/>
            <person name="Wisecaver J."/>
            <person name="Long T.M."/>
            <person name="Aerts A.L."/>
            <person name="Barry K."/>
            <person name="Choi C."/>
            <person name="Clum A."/>
            <person name="Coughlan A.Y."/>
            <person name="Deshpande S."/>
            <person name="Douglass A.P."/>
            <person name="Hanson S.J."/>
            <person name="Klenk H.-P."/>
            <person name="LaButti K."/>
            <person name="Lapidus A."/>
            <person name="Lindquist E."/>
            <person name="Lipzen A."/>
            <person name="Meier-kolthoff J.P."/>
            <person name="Ohm R.A."/>
            <person name="Otillar R.P."/>
            <person name="Pangilinan J."/>
            <person name="Peng Y."/>
            <person name="Rokas A."/>
            <person name="Rosa C.A."/>
            <person name="Scheuner C."/>
            <person name="Sibirny A.A."/>
            <person name="Slot J.C."/>
            <person name="Stielow J.B."/>
            <person name="Sun H."/>
            <person name="Kurtzman C.P."/>
            <person name="Blackwell M."/>
            <person name="Grigoriev I.V."/>
            <person name="Jeffries T.W."/>
        </authorList>
    </citation>
    <scope>NUCLEOTIDE SEQUENCE [LARGE SCALE GENOMIC DNA]</scope>
    <source>
        <strain evidence="6 7">NRRL YB-4993</strain>
    </source>
</reference>
<dbReference type="Proteomes" id="UP000092555">
    <property type="component" value="Unassembled WGS sequence"/>
</dbReference>
<feature type="non-terminal residue" evidence="6">
    <location>
        <position position="1"/>
    </location>
</feature>
<dbReference type="OrthoDB" id="1939479at2759"/>
<evidence type="ECO:0000313" key="6">
    <source>
        <dbReference type="EMBL" id="OBA21812.1"/>
    </source>
</evidence>
<dbReference type="Gene3D" id="1.10.418.20">
    <property type="match status" value="1"/>
</dbReference>
<sequence length="292" mass="33648">TEFLDTELPTLDEYDKVIRNFYTPIRPVPPPKYSLTDAMLAAIPSYDFSQFLRKERERIQAVIFLERKASQSKIKPLSDSQLAIVESKWKARNTNERIVSDFSIDITVKDIQTLKDSSWLNDNVIDFYLNLVAARSTGIFCWTTHFFSTLKSKGYQGVARWAKRKKVNLLEKDLVIVPINIMSTHWALAVIDNQAKLISYYDSLASRGNLKALQLLSEYMSKESERLLMPQIAYTLHANVKTPQQQNGFDCGVFTCTVAKCLSEQLPLSFSQKDMRLIRRRMAYEIINNNLL</sequence>
<comment type="similarity">
    <text evidence="1">Belongs to the peptidase C48 family.</text>
</comment>
<dbReference type="EMBL" id="LXTC01000002">
    <property type="protein sequence ID" value="OBA21812.1"/>
    <property type="molecule type" value="Genomic_DNA"/>
</dbReference>
<dbReference type="AlphaFoldDB" id="A0A1A0HD40"/>
<organism evidence="6 7">
    <name type="scientific">Metschnikowia bicuspidata var. bicuspidata NRRL YB-4993</name>
    <dbReference type="NCBI Taxonomy" id="869754"/>
    <lineage>
        <taxon>Eukaryota</taxon>
        <taxon>Fungi</taxon>
        <taxon>Dikarya</taxon>
        <taxon>Ascomycota</taxon>
        <taxon>Saccharomycotina</taxon>
        <taxon>Pichiomycetes</taxon>
        <taxon>Metschnikowiaceae</taxon>
        <taxon>Metschnikowia</taxon>
    </lineage>
</organism>
<keyword evidence="2" id="KW-0645">Protease</keyword>
<evidence type="ECO:0000256" key="3">
    <source>
        <dbReference type="ARBA" id="ARBA00022801"/>
    </source>
</evidence>
<dbReference type="RefSeq" id="XP_018712308.1">
    <property type="nucleotide sequence ID" value="XM_018855291.1"/>
</dbReference>
<evidence type="ECO:0000256" key="4">
    <source>
        <dbReference type="ARBA" id="ARBA00022807"/>
    </source>
</evidence>
<dbReference type="InterPro" id="IPR038765">
    <property type="entry name" value="Papain-like_cys_pep_sf"/>
</dbReference>
<dbReference type="GO" id="GO:0005634">
    <property type="term" value="C:nucleus"/>
    <property type="evidence" value="ECO:0007669"/>
    <property type="project" value="TreeGrafter"/>
</dbReference>
<comment type="caution">
    <text evidence="6">The sequence shown here is derived from an EMBL/GenBank/DDBJ whole genome shotgun (WGS) entry which is preliminary data.</text>
</comment>
<evidence type="ECO:0000259" key="5">
    <source>
        <dbReference type="PROSITE" id="PS50600"/>
    </source>
</evidence>
<feature type="non-terminal residue" evidence="6">
    <location>
        <position position="292"/>
    </location>
</feature>
<dbReference type="GeneID" id="30028267"/>
<keyword evidence="7" id="KW-1185">Reference proteome</keyword>
<evidence type="ECO:0000256" key="1">
    <source>
        <dbReference type="ARBA" id="ARBA00005234"/>
    </source>
</evidence>
<dbReference type="GO" id="GO:0016926">
    <property type="term" value="P:protein desumoylation"/>
    <property type="evidence" value="ECO:0007669"/>
    <property type="project" value="TreeGrafter"/>
</dbReference>
<feature type="domain" description="Ubiquitin-like protease family profile" evidence="5">
    <location>
        <begin position="104"/>
        <end position="262"/>
    </location>
</feature>
<evidence type="ECO:0000313" key="7">
    <source>
        <dbReference type="Proteomes" id="UP000092555"/>
    </source>
</evidence>
<dbReference type="STRING" id="869754.A0A1A0HD40"/>
<dbReference type="GO" id="GO:0006508">
    <property type="term" value="P:proteolysis"/>
    <property type="evidence" value="ECO:0007669"/>
    <property type="project" value="UniProtKB-KW"/>
</dbReference>
<accession>A0A1A0HD40</accession>
<dbReference type="PANTHER" id="PTHR12606:SF141">
    <property type="entry name" value="GH15225P-RELATED"/>
    <property type="match status" value="1"/>
</dbReference>
<dbReference type="FunFam" id="3.30.310.130:FF:000008">
    <property type="entry name" value="Ubiquitin-like-specific protease 1"/>
    <property type="match status" value="1"/>
</dbReference>
<gene>
    <name evidence="6" type="ORF">METBIDRAFT_25261</name>
</gene>
<name>A0A1A0HD40_9ASCO</name>
<protein>
    <submittedName>
        <fullName evidence="6">Cysteine proteinase</fullName>
    </submittedName>
</protein>
<dbReference type="Gene3D" id="3.30.310.130">
    <property type="entry name" value="Ubiquitin-related"/>
    <property type="match status" value="1"/>
</dbReference>
<dbReference type="InterPro" id="IPR003653">
    <property type="entry name" value="Peptidase_C48_C"/>
</dbReference>
<dbReference type="Pfam" id="PF02902">
    <property type="entry name" value="Peptidase_C48"/>
    <property type="match status" value="1"/>
</dbReference>
<evidence type="ECO:0000256" key="2">
    <source>
        <dbReference type="ARBA" id="ARBA00022670"/>
    </source>
</evidence>
<dbReference type="PANTHER" id="PTHR12606">
    <property type="entry name" value="SENTRIN/SUMO-SPECIFIC PROTEASE"/>
    <property type="match status" value="1"/>
</dbReference>
<dbReference type="SUPFAM" id="SSF54001">
    <property type="entry name" value="Cysteine proteinases"/>
    <property type="match status" value="1"/>
</dbReference>